<dbReference type="NCBIfam" id="TIGR00762">
    <property type="entry name" value="DegV"/>
    <property type="match status" value="1"/>
</dbReference>
<evidence type="ECO:0000256" key="1">
    <source>
        <dbReference type="ARBA" id="ARBA00003238"/>
    </source>
</evidence>
<evidence type="ECO:0000256" key="2">
    <source>
        <dbReference type="ARBA" id="ARBA00023121"/>
    </source>
</evidence>
<dbReference type="PANTHER" id="PTHR33434:SF3">
    <property type="entry name" value="DEGV DOMAIN-CONTAINING PROTEIN YITS"/>
    <property type="match status" value="1"/>
</dbReference>
<evidence type="ECO:0000313" key="3">
    <source>
        <dbReference type="EMBL" id="MDJ1128728.1"/>
    </source>
</evidence>
<dbReference type="InterPro" id="IPR003797">
    <property type="entry name" value="DegV"/>
</dbReference>
<dbReference type="Pfam" id="PF02645">
    <property type="entry name" value="DegV"/>
    <property type="match status" value="1"/>
</dbReference>
<dbReference type="PANTHER" id="PTHR33434">
    <property type="entry name" value="DEGV DOMAIN-CONTAINING PROTEIN DR_1986-RELATED"/>
    <property type="match status" value="1"/>
</dbReference>
<sequence>MTQRQCNLIIDSPAELPKSFCDANDVTVLHFSYTEADDPEGGLSGVDDMFESRSAHDFYEAMRKGAQPMTSQPSQLEFETAFRAAIESGVPTVYLAFDSGISGCYEGALTALERVREDLGKKGRHAEFYIVDTKLPSTPLNLLAWEAVRQRDNGLTAKQLADWASEAHFFIHTLFMVDDLKALAHGGRIPSGVASIGTALNIKPLLSVDLDGKLTFAGVARGRKKGLRRLAENYLKHHDPSTFMVAIGNADCQHDARTLQDLIEKGCGEALVLESNIGPTIGSHVGPAMVSCCFWGDDRRENLPVPDQIASGVKSK</sequence>
<dbReference type="Proteomes" id="UP001431693">
    <property type="component" value="Unassembled WGS sequence"/>
</dbReference>
<accession>A0ABT6ZJM4</accession>
<dbReference type="EMBL" id="JASJEX010000001">
    <property type="protein sequence ID" value="MDJ1128728.1"/>
    <property type="molecule type" value="Genomic_DNA"/>
</dbReference>
<reference evidence="3" key="1">
    <citation type="submission" date="2023-05" db="EMBL/GenBank/DDBJ databases">
        <title>[olsenella] sp. nov., isolated from a pig farm feces dump.</title>
        <authorList>
            <person name="Chang Y.-H."/>
        </authorList>
    </citation>
    <scope>NUCLEOTIDE SEQUENCE</scope>
    <source>
        <strain evidence="3">YH-ols2217</strain>
    </source>
</reference>
<comment type="caution">
    <text evidence="3">The sequence shown here is derived from an EMBL/GenBank/DDBJ whole genome shotgun (WGS) entry which is preliminary data.</text>
</comment>
<dbReference type="InterPro" id="IPR043168">
    <property type="entry name" value="DegV_C"/>
</dbReference>
<protein>
    <submittedName>
        <fullName evidence="3">DegV family protein</fullName>
    </submittedName>
</protein>
<comment type="function">
    <text evidence="1">May bind long-chain fatty acids, such as palmitate, and may play a role in lipid transport or fatty acid metabolism.</text>
</comment>
<dbReference type="SUPFAM" id="SSF82549">
    <property type="entry name" value="DAK1/DegV-like"/>
    <property type="match status" value="1"/>
</dbReference>
<dbReference type="InterPro" id="IPR050270">
    <property type="entry name" value="DegV_domain_contain"/>
</dbReference>
<name>A0ABT6ZJM4_9ACTN</name>
<dbReference type="PROSITE" id="PS51482">
    <property type="entry name" value="DEGV"/>
    <property type="match status" value="1"/>
</dbReference>
<proteinExistence type="predicted"/>
<gene>
    <name evidence="3" type="ORF">QJ043_01320</name>
</gene>
<keyword evidence="2" id="KW-0446">Lipid-binding</keyword>
<evidence type="ECO:0000313" key="4">
    <source>
        <dbReference type="Proteomes" id="UP001431693"/>
    </source>
</evidence>
<dbReference type="Gene3D" id="3.30.1180.10">
    <property type="match status" value="1"/>
</dbReference>
<keyword evidence="4" id="KW-1185">Reference proteome</keyword>
<organism evidence="3 4">
    <name type="scientific">Kribbibacterium absianum</name>
    <dbReference type="NCBI Taxonomy" id="3044210"/>
    <lineage>
        <taxon>Bacteria</taxon>
        <taxon>Bacillati</taxon>
        <taxon>Actinomycetota</taxon>
        <taxon>Coriobacteriia</taxon>
        <taxon>Coriobacteriales</taxon>
        <taxon>Kribbibacteriaceae</taxon>
        <taxon>Kribbibacterium</taxon>
    </lineage>
</organism>
<dbReference type="Gene3D" id="3.40.50.10170">
    <property type="match status" value="1"/>
</dbReference>
<dbReference type="RefSeq" id="WP_283712369.1">
    <property type="nucleotide sequence ID" value="NZ_JASJEW010000001.1"/>
</dbReference>